<evidence type="ECO:0000313" key="2">
    <source>
        <dbReference type="Proteomes" id="UP000829291"/>
    </source>
</evidence>
<dbReference type="OrthoDB" id="10414386at2759"/>
<feature type="chain" id="PRO_5026748787" evidence="1">
    <location>
        <begin position="23"/>
        <end position="138"/>
    </location>
</feature>
<name>A0A6J0BNY6_NEOLC</name>
<dbReference type="GeneID" id="107221480"/>
<evidence type="ECO:0000313" key="3">
    <source>
        <dbReference type="RefSeq" id="XP_015515967.1"/>
    </source>
</evidence>
<dbReference type="AlphaFoldDB" id="A0A6J0BNY6"/>
<evidence type="ECO:0000256" key="1">
    <source>
        <dbReference type="SAM" id="SignalP"/>
    </source>
</evidence>
<dbReference type="KEGG" id="nlo:107221480"/>
<keyword evidence="2" id="KW-1185">Reference proteome</keyword>
<feature type="signal peptide" evidence="1">
    <location>
        <begin position="1"/>
        <end position="22"/>
    </location>
</feature>
<dbReference type="RefSeq" id="XP_015515967.1">
    <property type="nucleotide sequence ID" value="XM_015660481.2"/>
</dbReference>
<sequence length="138" mass="15221">MRLLIICSVVLCLAVLQAQGDANSNKISTGLHSKHQKLASHKGGTEHVAVTPLIPMREKQTSTRKDLQSLVISKIQDLTNAINKCLIRIHDFAEKIGFNNVAKLLDDITAALQDFAENIDLEAGDKIVRPSSFHHSMR</sequence>
<proteinExistence type="predicted"/>
<dbReference type="Proteomes" id="UP000829291">
    <property type="component" value="Chromosome 5"/>
</dbReference>
<accession>A0A6J0BNY6</accession>
<organism evidence="3">
    <name type="scientific">Neodiprion lecontei</name>
    <name type="common">Redheaded pine sawfly</name>
    <dbReference type="NCBI Taxonomy" id="441921"/>
    <lineage>
        <taxon>Eukaryota</taxon>
        <taxon>Metazoa</taxon>
        <taxon>Ecdysozoa</taxon>
        <taxon>Arthropoda</taxon>
        <taxon>Hexapoda</taxon>
        <taxon>Insecta</taxon>
        <taxon>Pterygota</taxon>
        <taxon>Neoptera</taxon>
        <taxon>Endopterygota</taxon>
        <taxon>Hymenoptera</taxon>
        <taxon>Tenthredinoidea</taxon>
        <taxon>Diprionidae</taxon>
        <taxon>Diprioninae</taxon>
        <taxon>Neodiprion</taxon>
    </lineage>
</organism>
<gene>
    <name evidence="3" type="primary">LOC107221480</name>
</gene>
<reference evidence="3" key="1">
    <citation type="submission" date="2025-08" db="UniProtKB">
        <authorList>
            <consortium name="RefSeq"/>
        </authorList>
    </citation>
    <scope>IDENTIFICATION</scope>
    <source>
        <tissue evidence="3">Thorax and Abdomen</tissue>
    </source>
</reference>
<dbReference type="InParanoid" id="A0A6J0BNY6"/>
<protein>
    <submittedName>
        <fullName evidence="3">Uncharacterized protein LOC107221480 isoform X1</fullName>
    </submittedName>
</protein>
<keyword evidence="1" id="KW-0732">Signal</keyword>